<feature type="non-terminal residue" evidence="1">
    <location>
        <position position="22"/>
    </location>
</feature>
<protein>
    <submittedName>
        <fullName evidence="1">Uncharacterized protein</fullName>
    </submittedName>
</protein>
<dbReference type="AlphaFoldDB" id="A0A0F9CM94"/>
<comment type="caution">
    <text evidence="1">The sequence shown here is derived from an EMBL/GenBank/DDBJ whole genome shotgun (WGS) entry which is preliminary data.</text>
</comment>
<accession>A0A0F9CM94</accession>
<reference evidence="1" key="1">
    <citation type="journal article" date="2015" name="Nature">
        <title>Complex archaea that bridge the gap between prokaryotes and eukaryotes.</title>
        <authorList>
            <person name="Spang A."/>
            <person name="Saw J.H."/>
            <person name="Jorgensen S.L."/>
            <person name="Zaremba-Niedzwiedzka K."/>
            <person name="Martijn J."/>
            <person name="Lind A.E."/>
            <person name="van Eijk R."/>
            <person name="Schleper C."/>
            <person name="Guy L."/>
            <person name="Ettema T.J."/>
        </authorList>
    </citation>
    <scope>NUCLEOTIDE SEQUENCE</scope>
</reference>
<evidence type="ECO:0000313" key="1">
    <source>
        <dbReference type="EMBL" id="KKK97781.1"/>
    </source>
</evidence>
<name>A0A0F9CM94_9ZZZZ</name>
<organism evidence="1">
    <name type="scientific">marine sediment metagenome</name>
    <dbReference type="NCBI Taxonomy" id="412755"/>
    <lineage>
        <taxon>unclassified sequences</taxon>
        <taxon>metagenomes</taxon>
        <taxon>ecological metagenomes</taxon>
    </lineage>
</organism>
<dbReference type="EMBL" id="LAZR01045898">
    <property type="protein sequence ID" value="KKK97781.1"/>
    <property type="molecule type" value="Genomic_DNA"/>
</dbReference>
<sequence length="22" mass="2371">MGYGVDGIAWWMPLAGVGMVLF</sequence>
<gene>
    <name evidence="1" type="ORF">LCGC14_2649350</name>
</gene>
<proteinExistence type="predicted"/>